<evidence type="ECO:0000313" key="3">
    <source>
        <dbReference type="Proteomes" id="UP000423257"/>
    </source>
</evidence>
<gene>
    <name evidence="2" type="ORF">F7R03_30450</name>
</gene>
<organism evidence="2 3">
    <name type="scientific">Pseudomonas palleroniana</name>
    <dbReference type="NCBI Taxonomy" id="191390"/>
    <lineage>
        <taxon>Bacteria</taxon>
        <taxon>Pseudomonadati</taxon>
        <taxon>Pseudomonadota</taxon>
        <taxon>Gammaproteobacteria</taxon>
        <taxon>Pseudomonadales</taxon>
        <taxon>Pseudomonadaceae</taxon>
        <taxon>Pseudomonas</taxon>
    </lineage>
</organism>
<name>A0A6H9RUR1_9PSED</name>
<dbReference type="AlphaFoldDB" id="A0A6H9RUR1"/>
<comment type="caution">
    <text evidence="2">The sequence shown here is derived from an EMBL/GenBank/DDBJ whole genome shotgun (WGS) entry which is preliminary data.</text>
</comment>
<feature type="transmembrane region" description="Helical" evidence="1">
    <location>
        <begin position="31"/>
        <end position="49"/>
    </location>
</feature>
<reference evidence="2 3" key="1">
    <citation type="submission" date="2019-09" db="EMBL/GenBank/DDBJ databases">
        <title>Draft genome sequences of 48 bacterial type strains from the CCUG.</title>
        <authorList>
            <person name="Tunovic T."/>
            <person name="Pineiro-Iglesias B."/>
            <person name="Unosson C."/>
            <person name="Inganas E."/>
            <person name="Ohlen M."/>
            <person name="Cardew S."/>
            <person name="Jensie-Markopoulos S."/>
            <person name="Salva-Serra F."/>
            <person name="Jaen-Luchoro D."/>
            <person name="Karlsson R."/>
            <person name="Svensson-Stadler L."/>
            <person name="Chun J."/>
            <person name="Moore E."/>
        </authorList>
    </citation>
    <scope>NUCLEOTIDE SEQUENCE [LARGE SCALE GENOMIC DNA]</scope>
    <source>
        <strain evidence="2 3">CCUG 51524</strain>
    </source>
</reference>
<keyword evidence="1" id="KW-0812">Transmembrane</keyword>
<dbReference type="EMBL" id="VZPQ01000468">
    <property type="protein sequence ID" value="KAB0545339.1"/>
    <property type="molecule type" value="Genomic_DNA"/>
</dbReference>
<feature type="non-terminal residue" evidence="2">
    <location>
        <position position="50"/>
    </location>
</feature>
<keyword evidence="1" id="KW-1133">Transmembrane helix</keyword>
<protein>
    <submittedName>
        <fullName evidence="2">Alpha-ketoglutarate permease</fullName>
    </submittedName>
</protein>
<dbReference type="Proteomes" id="UP000423257">
    <property type="component" value="Unassembled WGS sequence"/>
</dbReference>
<proteinExistence type="predicted"/>
<evidence type="ECO:0000313" key="2">
    <source>
        <dbReference type="EMBL" id="KAB0545339.1"/>
    </source>
</evidence>
<keyword evidence="1" id="KW-0472">Membrane</keyword>
<evidence type="ECO:0000256" key="1">
    <source>
        <dbReference type="SAM" id="Phobius"/>
    </source>
</evidence>
<accession>A0A6H9RUR1</accession>
<sequence length="50" mass="5707">MTTPTSHYTGEERSKRIFAIVGASSGNLVEWFDFYVYAFCAIYFAPAFFP</sequence>